<dbReference type="Proteomes" id="UP000053890">
    <property type="component" value="Unassembled WGS sequence"/>
</dbReference>
<evidence type="ECO:0000256" key="3">
    <source>
        <dbReference type="SAM" id="SignalP"/>
    </source>
</evidence>
<keyword evidence="2" id="KW-1133">Transmembrane helix</keyword>
<feature type="transmembrane region" description="Helical" evidence="2">
    <location>
        <begin position="328"/>
        <end position="347"/>
    </location>
</feature>
<evidence type="ECO:0000256" key="1">
    <source>
        <dbReference type="SAM" id="MobiDB-lite"/>
    </source>
</evidence>
<keyword evidence="3" id="KW-0732">Signal</keyword>
<dbReference type="RefSeq" id="XP_018269399.1">
    <property type="nucleotide sequence ID" value="XM_018417667.1"/>
</dbReference>
<dbReference type="AlphaFoldDB" id="A0A0P9F1A3"/>
<dbReference type="OrthoDB" id="1932925at2759"/>
<dbReference type="GeneID" id="28978115"/>
<feature type="chain" id="PRO_5006156770" evidence="3">
    <location>
        <begin position="20"/>
        <end position="396"/>
    </location>
</feature>
<keyword evidence="2" id="KW-0472">Membrane</keyword>
<keyword evidence="5" id="KW-1185">Reference proteome</keyword>
<accession>A0A0P9F1A3</accession>
<organism evidence="4 5">
    <name type="scientific">Rhodotorula graminis (strain WP1)</name>
    <dbReference type="NCBI Taxonomy" id="578459"/>
    <lineage>
        <taxon>Eukaryota</taxon>
        <taxon>Fungi</taxon>
        <taxon>Dikarya</taxon>
        <taxon>Basidiomycota</taxon>
        <taxon>Pucciniomycotina</taxon>
        <taxon>Microbotryomycetes</taxon>
        <taxon>Sporidiobolales</taxon>
        <taxon>Sporidiobolaceae</taxon>
        <taxon>Rhodotorula</taxon>
    </lineage>
</organism>
<reference evidence="4 5" key="1">
    <citation type="journal article" date="2015" name="Front. Microbiol.">
        <title>Genome sequence of the plant growth promoting endophytic yeast Rhodotorula graminis WP1.</title>
        <authorList>
            <person name="Firrincieli A."/>
            <person name="Otillar R."/>
            <person name="Salamov A."/>
            <person name="Schmutz J."/>
            <person name="Khan Z."/>
            <person name="Redman R.S."/>
            <person name="Fleck N.D."/>
            <person name="Lindquist E."/>
            <person name="Grigoriev I.V."/>
            <person name="Doty S.L."/>
        </authorList>
    </citation>
    <scope>NUCLEOTIDE SEQUENCE [LARGE SCALE GENOMIC DNA]</scope>
    <source>
        <strain evidence="4 5">WP1</strain>
    </source>
</reference>
<evidence type="ECO:0000256" key="2">
    <source>
        <dbReference type="SAM" id="Phobius"/>
    </source>
</evidence>
<protein>
    <submittedName>
        <fullName evidence="4">Uncharacterized protein</fullName>
    </submittedName>
</protein>
<dbReference type="OMA" id="FNAMIAN"/>
<evidence type="ECO:0000313" key="5">
    <source>
        <dbReference type="Proteomes" id="UP000053890"/>
    </source>
</evidence>
<feature type="signal peptide" evidence="3">
    <location>
        <begin position="1"/>
        <end position="19"/>
    </location>
</feature>
<feature type="region of interest" description="Disordered" evidence="1">
    <location>
        <begin position="352"/>
        <end position="396"/>
    </location>
</feature>
<proteinExistence type="predicted"/>
<name>A0A0P9F1A3_RHOGW</name>
<dbReference type="STRING" id="578459.A0A0P9F1A3"/>
<sequence>MHSLVLALCAAACTLSALALPSSSSTSTSRRRRTESDPLAALFSSHGHWVDTRNASSTWMPSDDESTTFRRNEHRWLVDSDSDSNASTAAPLVRLSRNDILDCLAGETVTIWGDSTARVLYYGLINKLEPTAVTDKHANRVLSFAPPNDKGGDRNATFEFRWDPVLGSNSYSSFRPFLSTGRLRDVRAVLALAVRLRLARTALVLAEVERPVQSKDKGGWHPAHEVDRANEWLREEVVRWKANEGARARTRVIVGSVFNAMIANLSANTPDGLHYDLALAEEQADVLLTALCPSPLAASPPSSSDLGTTTAVVGHLDDAVCVACAARALGAAAAAALALGCAVWLVLTRKRPRRPARGGPPGEGYELVAGAAPGEGEGEGEGGEDRGRAARGGGAG</sequence>
<gene>
    <name evidence="4" type="ORF">RHOBADRAFT_55107</name>
</gene>
<dbReference type="EMBL" id="KQ474083">
    <property type="protein sequence ID" value="KPV73350.1"/>
    <property type="molecule type" value="Genomic_DNA"/>
</dbReference>
<evidence type="ECO:0000313" key="4">
    <source>
        <dbReference type="EMBL" id="KPV73350.1"/>
    </source>
</evidence>
<keyword evidence="2" id="KW-0812">Transmembrane</keyword>